<organism evidence="2 3">
    <name type="scientific">Sinanodonta woodiana</name>
    <name type="common">Chinese pond mussel</name>
    <name type="synonym">Anodonta woodiana</name>
    <dbReference type="NCBI Taxonomy" id="1069815"/>
    <lineage>
        <taxon>Eukaryota</taxon>
        <taxon>Metazoa</taxon>
        <taxon>Spiralia</taxon>
        <taxon>Lophotrochozoa</taxon>
        <taxon>Mollusca</taxon>
        <taxon>Bivalvia</taxon>
        <taxon>Autobranchia</taxon>
        <taxon>Heteroconchia</taxon>
        <taxon>Palaeoheterodonta</taxon>
        <taxon>Unionida</taxon>
        <taxon>Unionoidea</taxon>
        <taxon>Unionidae</taxon>
        <taxon>Unioninae</taxon>
        <taxon>Sinanodonta</taxon>
    </lineage>
</organism>
<dbReference type="InterPro" id="IPR058913">
    <property type="entry name" value="Integrase_dom_put"/>
</dbReference>
<evidence type="ECO:0000313" key="2">
    <source>
        <dbReference type="EMBL" id="KAL3873000.1"/>
    </source>
</evidence>
<keyword evidence="3" id="KW-1185">Reference proteome</keyword>
<feature type="domain" description="Integrase core" evidence="1">
    <location>
        <begin position="70"/>
        <end position="135"/>
    </location>
</feature>
<accession>A0ABD3WHM5</accession>
<proteinExistence type="predicted"/>
<dbReference type="PANTHER" id="PTHR46791">
    <property type="entry name" value="EXPRESSED PROTEIN"/>
    <property type="match status" value="1"/>
</dbReference>
<protein>
    <recommendedName>
        <fullName evidence="1">Integrase core domain-containing protein</fullName>
    </recommendedName>
</protein>
<name>A0ABD3WHM5_SINWO</name>
<dbReference type="Pfam" id="PF24764">
    <property type="entry name" value="rva_4"/>
    <property type="match status" value="1"/>
</dbReference>
<dbReference type="Proteomes" id="UP001634394">
    <property type="component" value="Unassembled WGS sequence"/>
</dbReference>
<reference evidence="2 3" key="1">
    <citation type="submission" date="2024-11" db="EMBL/GenBank/DDBJ databases">
        <title>Chromosome-level genome assembly of the freshwater bivalve Anodonta woodiana.</title>
        <authorList>
            <person name="Chen X."/>
        </authorList>
    </citation>
    <scope>NUCLEOTIDE SEQUENCE [LARGE SCALE GENOMIC DNA]</scope>
    <source>
        <strain evidence="2">MN2024</strain>
        <tissue evidence="2">Gills</tissue>
    </source>
</reference>
<comment type="caution">
    <text evidence="2">The sequence shown here is derived from an EMBL/GenBank/DDBJ whole genome shotgun (WGS) entry which is preliminary data.</text>
</comment>
<dbReference type="PANTHER" id="PTHR46791:SF5">
    <property type="entry name" value="CLR5 DOMAIN-CONTAINING PROTEIN-RELATED"/>
    <property type="match status" value="1"/>
</dbReference>
<dbReference type="AlphaFoldDB" id="A0ABD3WHM5"/>
<evidence type="ECO:0000259" key="1">
    <source>
        <dbReference type="Pfam" id="PF24764"/>
    </source>
</evidence>
<sequence>MITAFTNCDDIVYLPVIVIDYQGQFDLHTIEGHVISQGIHIQRERTRRAVRSVDPVGQQLRQLRCIERTVYSVPSPLALWHMDGNHKLIRWRFVIHGCIDGFTRLIVYLACNCDNRASTVLNHFTETVSRWCLPSE</sequence>
<gene>
    <name evidence="2" type="ORF">ACJMK2_036163</name>
</gene>
<evidence type="ECO:0000313" key="3">
    <source>
        <dbReference type="Proteomes" id="UP001634394"/>
    </source>
</evidence>
<dbReference type="EMBL" id="JBJQND010000006">
    <property type="protein sequence ID" value="KAL3873000.1"/>
    <property type="molecule type" value="Genomic_DNA"/>
</dbReference>